<gene>
    <name evidence="3" type="ORF">P3X46_030200</name>
</gene>
<name>A0ABQ9KW27_HEVBR</name>
<organism evidence="3 4">
    <name type="scientific">Hevea brasiliensis</name>
    <name type="common">Para rubber tree</name>
    <name type="synonym">Siphonia brasiliensis</name>
    <dbReference type="NCBI Taxonomy" id="3981"/>
    <lineage>
        <taxon>Eukaryota</taxon>
        <taxon>Viridiplantae</taxon>
        <taxon>Streptophyta</taxon>
        <taxon>Embryophyta</taxon>
        <taxon>Tracheophyta</taxon>
        <taxon>Spermatophyta</taxon>
        <taxon>Magnoliopsida</taxon>
        <taxon>eudicotyledons</taxon>
        <taxon>Gunneridae</taxon>
        <taxon>Pentapetalae</taxon>
        <taxon>rosids</taxon>
        <taxon>fabids</taxon>
        <taxon>Malpighiales</taxon>
        <taxon>Euphorbiaceae</taxon>
        <taxon>Crotonoideae</taxon>
        <taxon>Micrandreae</taxon>
        <taxon>Hevea</taxon>
    </lineage>
</organism>
<keyword evidence="2" id="KW-0732">Signal</keyword>
<dbReference type="PANTHER" id="PTHR34467">
    <property type="entry name" value="TRANSMEMBRANE PROTEIN"/>
    <property type="match status" value="1"/>
</dbReference>
<accession>A0ABQ9KW27</accession>
<evidence type="ECO:0000313" key="4">
    <source>
        <dbReference type="Proteomes" id="UP001174677"/>
    </source>
</evidence>
<evidence type="ECO:0000256" key="1">
    <source>
        <dbReference type="SAM" id="MobiDB-lite"/>
    </source>
</evidence>
<protein>
    <submittedName>
        <fullName evidence="3">Uncharacterized protein</fullName>
    </submittedName>
</protein>
<feature type="chain" id="PRO_5045482214" evidence="2">
    <location>
        <begin position="24"/>
        <end position="83"/>
    </location>
</feature>
<reference evidence="3" key="1">
    <citation type="journal article" date="2023" name="Plant Biotechnol. J.">
        <title>Chromosome-level wild Hevea brasiliensis genome provides new tools for genomic-assisted breeding and valuable loci to elevate rubber yield.</title>
        <authorList>
            <person name="Cheng H."/>
            <person name="Song X."/>
            <person name="Hu Y."/>
            <person name="Wu T."/>
            <person name="Yang Q."/>
            <person name="An Z."/>
            <person name="Feng S."/>
            <person name="Deng Z."/>
            <person name="Wu W."/>
            <person name="Zeng X."/>
            <person name="Tu M."/>
            <person name="Wang X."/>
            <person name="Huang H."/>
        </authorList>
    </citation>
    <scope>NUCLEOTIDE SEQUENCE</scope>
    <source>
        <strain evidence="3">MT/VB/25A 57/8</strain>
    </source>
</reference>
<sequence length="83" mass="9014">MAGSQTKALALILLLLFIHLSIGQVWGVAQGMKYANPQSEPIIAAMKKIRKLVEIDFMLDYDKEGPNPKHDPPRSGKPAGGNS</sequence>
<feature type="compositionally biased region" description="Basic and acidic residues" evidence="1">
    <location>
        <begin position="63"/>
        <end position="74"/>
    </location>
</feature>
<dbReference type="Proteomes" id="UP001174677">
    <property type="component" value="Chromosome 16"/>
</dbReference>
<feature type="signal peptide" evidence="2">
    <location>
        <begin position="1"/>
        <end position="23"/>
    </location>
</feature>
<evidence type="ECO:0000313" key="3">
    <source>
        <dbReference type="EMBL" id="KAJ9148109.1"/>
    </source>
</evidence>
<evidence type="ECO:0000256" key="2">
    <source>
        <dbReference type="SAM" id="SignalP"/>
    </source>
</evidence>
<proteinExistence type="predicted"/>
<dbReference type="PANTHER" id="PTHR34467:SF3">
    <property type="entry name" value="PROTEIN, PUTATIVE-RELATED"/>
    <property type="match status" value="1"/>
</dbReference>
<comment type="caution">
    <text evidence="3">The sequence shown here is derived from an EMBL/GenBank/DDBJ whole genome shotgun (WGS) entry which is preliminary data.</text>
</comment>
<feature type="region of interest" description="Disordered" evidence="1">
    <location>
        <begin position="63"/>
        <end position="83"/>
    </location>
</feature>
<dbReference type="EMBL" id="JARPOI010000016">
    <property type="protein sequence ID" value="KAJ9148109.1"/>
    <property type="molecule type" value="Genomic_DNA"/>
</dbReference>
<keyword evidence="4" id="KW-1185">Reference proteome</keyword>